<keyword evidence="2" id="KW-0489">Methyltransferase</keyword>
<dbReference type="Proteomes" id="UP000316639">
    <property type="component" value="Unassembled WGS sequence"/>
</dbReference>
<feature type="domain" description="Methyltransferase" evidence="1">
    <location>
        <begin position="45"/>
        <end position="135"/>
    </location>
</feature>
<comment type="caution">
    <text evidence="2">The sequence shown here is derived from an EMBL/GenBank/DDBJ whole genome shotgun (WGS) entry which is preliminary data.</text>
</comment>
<evidence type="ECO:0000313" key="2">
    <source>
        <dbReference type="EMBL" id="TWP51851.1"/>
    </source>
</evidence>
<keyword evidence="2" id="KW-0808">Transferase</keyword>
<reference evidence="2 3" key="1">
    <citation type="submission" date="2019-07" db="EMBL/GenBank/DDBJ databases">
        <title>Lentzea xizangensis sp. nov., isolated from Qinghai-Tibetan Plateau Soils.</title>
        <authorList>
            <person name="Huang J."/>
        </authorList>
    </citation>
    <scope>NUCLEOTIDE SEQUENCE [LARGE SCALE GENOMIC DNA]</scope>
    <source>
        <strain evidence="2 3">FXJ1.1311</strain>
    </source>
</reference>
<dbReference type="RefSeq" id="WP_146351691.1">
    <property type="nucleotide sequence ID" value="NZ_VOBR01000007.1"/>
</dbReference>
<name>A0A563EWJ3_9PSEU</name>
<evidence type="ECO:0000259" key="1">
    <source>
        <dbReference type="Pfam" id="PF13649"/>
    </source>
</evidence>
<dbReference type="Pfam" id="PF13649">
    <property type="entry name" value="Methyltransf_25"/>
    <property type="match status" value="1"/>
</dbReference>
<dbReference type="OrthoDB" id="9810615at2"/>
<dbReference type="CDD" id="cd02440">
    <property type="entry name" value="AdoMet_MTases"/>
    <property type="match status" value="1"/>
</dbReference>
<gene>
    <name evidence="2" type="ORF">FKR81_13445</name>
</gene>
<sequence length="253" mass="27620">MSTEITAHYADGVERTRLTRSPHGRLEFLRTQEILRRTLPKNAKVLDVGGAMGVHAEWLAQDGHRVHLIDPVPDHVEAAAQLPGVTAAIGDARQLDTEDNSVDVVLLFGPLYHLTDPRDRQTAIGEAKRVLRTGGQVFAAGISRYLTLMELGTNGGITQINESDVDEVVRTGRYNEHAGFVETHFHTADELAQELGGFSDITVFGVEGPAWPTLDATNNDEHIDGAIRAARLVETDPHLIHASAHLLARARLT</sequence>
<keyword evidence="3" id="KW-1185">Reference proteome</keyword>
<proteinExistence type="predicted"/>
<dbReference type="InterPro" id="IPR029063">
    <property type="entry name" value="SAM-dependent_MTases_sf"/>
</dbReference>
<evidence type="ECO:0000313" key="3">
    <source>
        <dbReference type="Proteomes" id="UP000316639"/>
    </source>
</evidence>
<dbReference type="AlphaFoldDB" id="A0A563EWJ3"/>
<dbReference type="PANTHER" id="PTHR43464">
    <property type="entry name" value="METHYLTRANSFERASE"/>
    <property type="match status" value="1"/>
</dbReference>
<dbReference type="GO" id="GO:0008168">
    <property type="term" value="F:methyltransferase activity"/>
    <property type="evidence" value="ECO:0007669"/>
    <property type="project" value="UniProtKB-KW"/>
</dbReference>
<dbReference type="InterPro" id="IPR041698">
    <property type="entry name" value="Methyltransf_25"/>
</dbReference>
<dbReference type="SUPFAM" id="SSF53335">
    <property type="entry name" value="S-adenosyl-L-methionine-dependent methyltransferases"/>
    <property type="match status" value="1"/>
</dbReference>
<dbReference type="Gene3D" id="3.40.50.150">
    <property type="entry name" value="Vaccinia Virus protein VP39"/>
    <property type="match status" value="1"/>
</dbReference>
<organism evidence="2 3">
    <name type="scientific">Lentzea tibetensis</name>
    <dbReference type="NCBI Taxonomy" id="2591470"/>
    <lineage>
        <taxon>Bacteria</taxon>
        <taxon>Bacillati</taxon>
        <taxon>Actinomycetota</taxon>
        <taxon>Actinomycetes</taxon>
        <taxon>Pseudonocardiales</taxon>
        <taxon>Pseudonocardiaceae</taxon>
        <taxon>Lentzea</taxon>
    </lineage>
</organism>
<accession>A0A563EWJ3</accession>
<protein>
    <submittedName>
        <fullName evidence="2">Class I SAM-dependent methyltransferase</fullName>
    </submittedName>
</protein>
<dbReference type="GO" id="GO:0032259">
    <property type="term" value="P:methylation"/>
    <property type="evidence" value="ECO:0007669"/>
    <property type="project" value="UniProtKB-KW"/>
</dbReference>
<dbReference type="EMBL" id="VOBR01000007">
    <property type="protein sequence ID" value="TWP51851.1"/>
    <property type="molecule type" value="Genomic_DNA"/>
</dbReference>